<dbReference type="GO" id="GO:0005886">
    <property type="term" value="C:plasma membrane"/>
    <property type="evidence" value="ECO:0007669"/>
    <property type="project" value="UniProtKB-SubCell"/>
</dbReference>
<dbReference type="GO" id="GO:0015031">
    <property type="term" value="P:protein transport"/>
    <property type="evidence" value="ECO:0007669"/>
    <property type="project" value="UniProtKB-KW"/>
</dbReference>
<reference evidence="17" key="1">
    <citation type="submission" date="2018-06" db="EMBL/GenBank/DDBJ databases">
        <authorList>
            <person name="Zhirakovskaya E."/>
        </authorList>
    </citation>
    <scope>NUCLEOTIDE SEQUENCE</scope>
</reference>
<evidence type="ECO:0000259" key="15">
    <source>
        <dbReference type="SMART" id="SM00382"/>
    </source>
</evidence>
<name>A0A3B0WI82_9ZZZZ</name>
<dbReference type="InterPro" id="IPR027417">
    <property type="entry name" value="P-loop_NTPase"/>
</dbReference>
<dbReference type="GO" id="GO:0003924">
    <property type="term" value="F:GTPase activity"/>
    <property type="evidence" value="ECO:0007669"/>
    <property type="project" value="InterPro"/>
</dbReference>
<dbReference type="InterPro" id="IPR003593">
    <property type="entry name" value="AAA+_ATPase"/>
</dbReference>
<evidence type="ECO:0000259" key="16">
    <source>
        <dbReference type="SMART" id="SM00962"/>
    </source>
</evidence>
<dbReference type="InterPro" id="IPR047040">
    <property type="entry name" value="FlhF__GTPase_dom"/>
</dbReference>
<dbReference type="GO" id="GO:0006614">
    <property type="term" value="P:SRP-dependent cotranslational protein targeting to membrane"/>
    <property type="evidence" value="ECO:0007669"/>
    <property type="project" value="InterPro"/>
</dbReference>
<keyword evidence="6" id="KW-0547">Nucleotide-binding</keyword>
<proteinExistence type="inferred from homology"/>
<evidence type="ECO:0000256" key="13">
    <source>
        <dbReference type="ARBA" id="ARBA00030866"/>
    </source>
</evidence>
<dbReference type="SUPFAM" id="SSF52540">
    <property type="entry name" value="P-loop containing nucleoside triphosphate hydrolases"/>
    <property type="match status" value="1"/>
</dbReference>
<keyword evidence="7" id="KW-1005">Bacterial flagellum biogenesis</keyword>
<evidence type="ECO:0000256" key="10">
    <source>
        <dbReference type="ARBA" id="ARBA00023136"/>
    </source>
</evidence>
<dbReference type="GO" id="GO:0044781">
    <property type="term" value="P:bacterial-type flagellum organization"/>
    <property type="evidence" value="ECO:0007669"/>
    <property type="project" value="UniProtKB-KW"/>
</dbReference>
<feature type="domain" description="SRP54-type proteins GTP-binding" evidence="16">
    <location>
        <begin position="174"/>
        <end position="366"/>
    </location>
</feature>
<feature type="region of interest" description="Disordered" evidence="14">
    <location>
        <begin position="51"/>
        <end position="82"/>
    </location>
</feature>
<keyword evidence="4" id="KW-0813">Transport</keyword>
<evidence type="ECO:0000256" key="8">
    <source>
        <dbReference type="ARBA" id="ARBA00022927"/>
    </source>
</evidence>
<comment type="subcellular location">
    <subcellularLocation>
        <location evidence="1">Cell membrane</location>
        <topology evidence="1">Peripheral membrane protein</topology>
        <orientation evidence="1">Cytoplasmic side</orientation>
    </subcellularLocation>
</comment>
<dbReference type="SMART" id="SM00382">
    <property type="entry name" value="AAA"/>
    <property type="match status" value="1"/>
</dbReference>
<dbReference type="SMART" id="SM00962">
    <property type="entry name" value="SRP54"/>
    <property type="match status" value="1"/>
</dbReference>
<dbReference type="NCBIfam" id="TIGR03499">
    <property type="entry name" value="FlhF"/>
    <property type="match status" value="1"/>
</dbReference>
<keyword evidence="17" id="KW-0282">Flagellum</keyword>
<dbReference type="FunFam" id="3.40.50.300:FF:000695">
    <property type="entry name" value="Flagellar biosynthesis regulator FlhF"/>
    <property type="match status" value="1"/>
</dbReference>
<accession>A0A3B0WI82</accession>
<keyword evidence="5" id="KW-1003">Cell membrane</keyword>
<evidence type="ECO:0000313" key="17">
    <source>
        <dbReference type="EMBL" id="VAW44196.1"/>
    </source>
</evidence>
<evidence type="ECO:0000256" key="9">
    <source>
        <dbReference type="ARBA" id="ARBA00023134"/>
    </source>
</evidence>
<evidence type="ECO:0000256" key="11">
    <source>
        <dbReference type="ARBA" id="ARBA00023225"/>
    </source>
</evidence>
<dbReference type="EMBL" id="UOFB01000025">
    <property type="protein sequence ID" value="VAW44196.1"/>
    <property type="molecule type" value="Genomic_DNA"/>
</dbReference>
<dbReference type="PANTHER" id="PTHR43134">
    <property type="entry name" value="SIGNAL RECOGNITION PARTICLE RECEPTOR SUBUNIT ALPHA"/>
    <property type="match status" value="1"/>
</dbReference>
<evidence type="ECO:0000256" key="3">
    <source>
        <dbReference type="ARBA" id="ARBA00014919"/>
    </source>
</evidence>
<evidence type="ECO:0000256" key="5">
    <source>
        <dbReference type="ARBA" id="ARBA00022475"/>
    </source>
</evidence>
<evidence type="ECO:0000256" key="6">
    <source>
        <dbReference type="ARBA" id="ARBA00022741"/>
    </source>
</evidence>
<dbReference type="InterPro" id="IPR020006">
    <property type="entry name" value="FlhF"/>
</dbReference>
<feature type="compositionally biased region" description="Polar residues" evidence="14">
    <location>
        <begin position="51"/>
        <end position="77"/>
    </location>
</feature>
<keyword evidence="17" id="KW-0966">Cell projection</keyword>
<sequence>MKIKRYFAPSMRLAMNLVREEHGDDAVILSTKDVEGGVEIVAALDPEAMQYQETQESQNSTTARSSYQSPEHPISSSIGGGENNQALAGMAAEIQAVKAMLENQLSGLAWGHEEQHDPHKVALIKKLLQLGIGWDLSQKLVLDIDVKNDQAWTTILANMERDILVEERDMIERGGIIALVGPTGVGKTTTIAKIASRFVMRNAPQELALITTDCYKVGAQAQLKTFADLINVPVHVATTQGELYALLASLGHKKMVLIDTAGMSQRDLQLSQQLTSGHEGATNVRNYLVMSAATQLNIMSDIVDSFGRIVLKGCILTKVDEALQLGNVLTLLIEAKLPIALLSSGQRVPEDLEVVRSRELIDRAIVLGHQNKRSSQDEQAFRMGMGKEVSDAQ</sequence>
<evidence type="ECO:0000256" key="12">
    <source>
        <dbReference type="ARBA" id="ARBA00025337"/>
    </source>
</evidence>
<dbReference type="Gene3D" id="3.40.50.300">
    <property type="entry name" value="P-loop containing nucleotide triphosphate hydrolases"/>
    <property type="match status" value="1"/>
</dbReference>
<dbReference type="InterPro" id="IPR000897">
    <property type="entry name" value="SRP54_GTPase_dom"/>
</dbReference>
<evidence type="ECO:0000256" key="7">
    <source>
        <dbReference type="ARBA" id="ARBA00022795"/>
    </source>
</evidence>
<dbReference type="CDD" id="cd17873">
    <property type="entry name" value="FlhF"/>
    <property type="match status" value="1"/>
</dbReference>
<keyword evidence="17" id="KW-0969">Cilium</keyword>
<dbReference type="PANTHER" id="PTHR43134:SF3">
    <property type="entry name" value="FLAGELLAR BIOSYNTHESIS PROTEIN FLHF"/>
    <property type="match status" value="1"/>
</dbReference>
<comment type="function">
    <text evidence="12">Necessary for flagellar biosynthesis. May be involved in translocation of the flagellum.</text>
</comment>
<keyword evidence="9" id="KW-0342">GTP-binding</keyword>
<dbReference type="Gene3D" id="1.20.120.1380">
    <property type="entry name" value="Flagellar FlhF biosynthesis protein, N domain"/>
    <property type="match status" value="1"/>
</dbReference>
<dbReference type="Pfam" id="PF00448">
    <property type="entry name" value="SRP54"/>
    <property type="match status" value="1"/>
</dbReference>
<organism evidence="17">
    <name type="scientific">hydrothermal vent metagenome</name>
    <dbReference type="NCBI Taxonomy" id="652676"/>
    <lineage>
        <taxon>unclassified sequences</taxon>
        <taxon>metagenomes</taxon>
        <taxon>ecological metagenomes</taxon>
    </lineage>
</organism>
<keyword evidence="11" id="KW-1006">Bacterial flagellum protein export</keyword>
<gene>
    <name evidence="17" type="ORF">MNBD_GAMMA04-310</name>
</gene>
<keyword evidence="8" id="KW-0653">Protein transport</keyword>
<dbReference type="GO" id="GO:0005525">
    <property type="term" value="F:GTP binding"/>
    <property type="evidence" value="ECO:0007669"/>
    <property type="project" value="UniProtKB-KW"/>
</dbReference>
<comment type="similarity">
    <text evidence="2">Belongs to the GTP-binding SRP family.</text>
</comment>
<evidence type="ECO:0000256" key="2">
    <source>
        <dbReference type="ARBA" id="ARBA00008531"/>
    </source>
</evidence>
<protein>
    <recommendedName>
        <fullName evidence="3">Flagellar biosynthesis protein FlhF</fullName>
    </recommendedName>
    <alternativeName>
        <fullName evidence="13">Flagella-associated GTP-binding protein</fullName>
    </alternativeName>
</protein>
<evidence type="ECO:0000256" key="14">
    <source>
        <dbReference type="SAM" id="MobiDB-lite"/>
    </source>
</evidence>
<feature type="domain" description="AAA+ ATPase" evidence="15">
    <location>
        <begin position="173"/>
        <end position="329"/>
    </location>
</feature>
<keyword evidence="10" id="KW-0472">Membrane</keyword>
<dbReference type="GO" id="GO:0005047">
    <property type="term" value="F:signal recognition particle binding"/>
    <property type="evidence" value="ECO:0007669"/>
    <property type="project" value="TreeGrafter"/>
</dbReference>
<evidence type="ECO:0000256" key="1">
    <source>
        <dbReference type="ARBA" id="ARBA00004413"/>
    </source>
</evidence>
<evidence type="ECO:0000256" key="4">
    <source>
        <dbReference type="ARBA" id="ARBA00022448"/>
    </source>
</evidence>
<dbReference type="AlphaFoldDB" id="A0A3B0WI82"/>